<evidence type="ECO:0000313" key="6">
    <source>
        <dbReference type="Proteomes" id="UP000077671"/>
    </source>
</evidence>
<dbReference type="Pfam" id="PF18072">
    <property type="entry name" value="FGAR-AT_linker"/>
    <property type="match status" value="1"/>
</dbReference>
<dbReference type="PANTHER" id="PTHR10099:SF1">
    <property type="entry name" value="PHOSPHORIBOSYLFORMYLGLYCINAMIDINE SYNTHASE"/>
    <property type="match status" value="1"/>
</dbReference>
<dbReference type="GO" id="GO:0005737">
    <property type="term" value="C:cytoplasm"/>
    <property type="evidence" value="ECO:0007669"/>
    <property type="project" value="TreeGrafter"/>
</dbReference>
<evidence type="ECO:0000313" key="5">
    <source>
        <dbReference type="EMBL" id="KAE8236594.1"/>
    </source>
</evidence>
<dbReference type="SUPFAM" id="SSF109736">
    <property type="entry name" value="FGAM synthase PurL, linker domain"/>
    <property type="match status" value="1"/>
</dbReference>
<dbReference type="GO" id="GO:0004642">
    <property type="term" value="F:phosphoribosylformylglycinamidine synthase activity"/>
    <property type="evidence" value="ECO:0007669"/>
    <property type="project" value="TreeGrafter"/>
</dbReference>
<name>A0A8T8SBV9_9BASI</name>
<dbReference type="EMBL" id="LWDD02003680">
    <property type="protein sequence ID" value="KAE8236594.1"/>
    <property type="molecule type" value="Genomic_DNA"/>
</dbReference>
<evidence type="ECO:0000259" key="4">
    <source>
        <dbReference type="Pfam" id="PF18072"/>
    </source>
</evidence>
<dbReference type="GO" id="GO:0006164">
    <property type="term" value="P:purine nucleotide biosynthetic process"/>
    <property type="evidence" value="ECO:0007669"/>
    <property type="project" value="TreeGrafter"/>
</dbReference>
<evidence type="ECO:0000256" key="3">
    <source>
        <dbReference type="ARBA" id="ARBA00022840"/>
    </source>
</evidence>
<evidence type="ECO:0000256" key="2">
    <source>
        <dbReference type="ARBA" id="ARBA00022741"/>
    </source>
</evidence>
<dbReference type="AlphaFoldDB" id="A0A8T8SBV9"/>
<reference evidence="5" key="1">
    <citation type="submission" date="2016-04" db="EMBL/GenBank/DDBJ databases">
        <authorList>
            <person name="Nguyen H.D."/>
            <person name="Kesanakurti P."/>
            <person name="Cullis J."/>
            <person name="Levesque C.A."/>
            <person name="Hambleton S."/>
        </authorList>
    </citation>
    <scope>NUCLEOTIDE SEQUENCE</scope>
    <source>
        <strain evidence="5">DAOMC 238032</strain>
    </source>
</reference>
<dbReference type="GO" id="GO:0005524">
    <property type="term" value="F:ATP binding"/>
    <property type="evidence" value="ECO:0007669"/>
    <property type="project" value="UniProtKB-KW"/>
</dbReference>
<dbReference type="Proteomes" id="UP000077671">
    <property type="component" value="Unassembled WGS sequence"/>
</dbReference>
<dbReference type="PANTHER" id="PTHR10099">
    <property type="entry name" value="PHOSPHORIBOSYLFORMYLGLYCINAMIDINE SYNTHASE"/>
    <property type="match status" value="1"/>
</dbReference>
<reference evidence="5" key="2">
    <citation type="journal article" date="2019" name="IMA Fungus">
        <title>Genome sequencing and comparison of five Tilletia species to identify candidate genes for the detection of regulated species infecting wheat.</title>
        <authorList>
            <person name="Nguyen H.D.T."/>
            <person name="Sultana T."/>
            <person name="Kesanakurti P."/>
            <person name="Hambleton S."/>
        </authorList>
    </citation>
    <scope>NUCLEOTIDE SEQUENCE</scope>
    <source>
        <strain evidence="5">DAOMC 238032</strain>
    </source>
</reference>
<dbReference type="SUPFAM" id="SSF55326">
    <property type="entry name" value="PurM N-terminal domain-like"/>
    <property type="match status" value="1"/>
</dbReference>
<accession>A0A8T8SBV9</accession>
<dbReference type="Gene3D" id="1.10.8.750">
    <property type="entry name" value="Phosphoribosylformylglycinamidine synthase, linker domain"/>
    <property type="match status" value="1"/>
</dbReference>
<dbReference type="Gene3D" id="3.30.1330.10">
    <property type="entry name" value="PurM-like, N-terminal domain"/>
    <property type="match status" value="1"/>
</dbReference>
<keyword evidence="1" id="KW-0436">Ligase</keyword>
<proteinExistence type="predicted"/>
<evidence type="ECO:0000256" key="1">
    <source>
        <dbReference type="ARBA" id="ARBA00022598"/>
    </source>
</evidence>
<dbReference type="InterPro" id="IPR036921">
    <property type="entry name" value="PurM-like_N_sf"/>
</dbReference>
<keyword evidence="3" id="KW-0067">ATP-binding</keyword>
<protein>
    <recommendedName>
        <fullName evidence="4">Phosphoribosylformylglycinamidine synthase linker domain-containing protein</fullName>
    </recommendedName>
</protein>
<feature type="domain" description="Phosphoribosylformylglycinamidine synthase linker" evidence="4">
    <location>
        <begin position="111"/>
        <end position="172"/>
    </location>
</feature>
<organism evidence="5 6">
    <name type="scientific">Tilletia caries</name>
    <name type="common">wheat bunt fungus</name>
    <dbReference type="NCBI Taxonomy" id="13290"/>
    <lineage>
        <taxon>Eukaryota</taxon>
        <taxon>Fungi</taxon>
        <taxon>Dikarya</taxon>
        <taxon>Basidiomycota</taxon>
        <taxon>Ustilaginomycotina</taxon>
        <taxon>Exobasidiomycetes</taxon>
        <taxon>Tilletiales</taxon>
        <taxon>Tilletiaceae</taxon>
        <taxon>Tilletia</taxon>
    </lineage>
</organism>
<comment type="caution">
    <text evidence="5">The sequence shown here is derived from an EMBL/GenBank/DDBJ whole genome shotgun (WGS) entry which is preliminary data.</text>
</comment>
<keyword evidence="2" id="KW-0547">Nucleotide-binding</keyword>
<sequence>MLSSFLLFDESVNKPFCLPLALSLKQISYAFNHQGAERRRSSRCERYTSSAYSLPSPGGYKALLVLILRVFQTLPSKDSFLSRSDPAPLRHVNLIGDGSAASREQAPARLVDTNGKLGLALANDKITYLVKAYVTQESSTKNESDGQALNRNPTDVELFMFAQVNSEHCRHKIFNADWTIDGESKPNTLFGMIRNTHKITPQHTISAYSDNAAVLEGYSANRFAPSAQHDQTYTLNEEPMPIFIKVETHNHPTAVSPYPDAATGSGGEIRDEGAVGRGSKPKAGLVGFMTSNLDLYTQDGKSKNAWEAEGFGRPAHVASAYEIMRDDPHAVFTTSGQWSRT</sequence>
<gene>
    <name evidence="5" type="ORF">A4X03_0g9386</name>
</gene>
<dbReference type="InterPro" id="IPR041609">
    <property type="entry name" value="PurL_linker"/>
</dbReference>